<comment type="caution">
    <text evidence="3">The sequence shown here is derived from an EMBL/GenBank/DDBJ whole genome shotgun (WGS) entry which is preliminary data.</text>
</comment>
<sequence length="298" mass="34781">MATFYLSLKVIFPFLLDKKKPVLLSIIIFLSIFSIANLGVWIDKTLMPITEENIQATPFWSINVMVRSWYLMIMIPTAFVYWYAEKTIIQEKKQQEIAKQTSELEKIIVRSELSSIKNQINPAFLFNTLNFFYFQAKTHSSNLSRAITLLSEMMSYTLHDNYQVEKVPLASELKHIQNYIEIQQLRYDNRLQVILTVLGDISDKQIMPLILITFVENAFKHGELNTPLKPLKITVNVEKDELQFMIHNYKRQGPIEIQSGKIGLENTKKRLQLGYAGCHQLAIIDDPYFYQVNLFIEM</sequence>
<evidence type="ECO:0000313" key="4">
    <source>
        <dbReference type="Proteomes" id="UP001304671"/>
    </source>
</evidence>
<dbReference type="Pfam" id="PF06580">
    <property type="entry name" value="His_kinase"/>
    <property type="match status" value="1"/>
</dbReference>
<keyword evidence="1" id="KW-1133">Transmembrane helix</keyword>
<dbReference type="PANTHER" id="PTHR34220:SF7">
    <property type="entry name" value="SENSOR HISTIDINE KINASE YPDA"/>
    <property type="match status" value="1"/>
</dbReference>
<feature type="transmembrane region" description="Helical" evidence="1">
    <location>
        <begin position="62"/>
        <end position="84"/>
    </location>
</feature>
<keyword evidence="3" id="KW-0808">Transferase</keyword>
<gene>
    <name evidence="3" type="ORF">VB264_16525</name>
</gene>
<keyword evidence="1" id="KW-0472">Membrane</keyword>
<feature type="domain" description="Signal transduction histidine kinase internal region" evidence="2">
    <location>
        <begin position="112"/>
        <end position="191"/>
    </location>
</feature>
<dbReference type="RefSeq" id="WP_323250997.1">
    <property type="nucleotide sequence ID" value="NZ_JAYFUL010000030.1"/>
</dbReference>
<organism evidence="3 4">
    <name type="scientific">Arcicella aquatica</name>
    <dbReference type="NCBI Taxonomy" id="217141"/>
    <lineage>
        <taxon>Bacteria</taxon>
        <taxon>Pseudomonadati</taxon>
        <taxon>Bacteroidota</taxon>
        <taxon>Cytophagia</taxon>
        <taxon>Cytophagales</taxon>
        <taxon>Flectobacillaceae</taxon>
        <taxon>Arcicella</taxon>
    </lineage>
</organism>
<name>A0ABU5QQP9_9BACT</name>
<dbReference type="GO" id="GO:0016301">
    <property type="term" value="F:kinase activity"/>
    <property type="evidence" value="ECO:0007669"/>
    <property type="project" value="UniProtKB-KW"/>
</dbReference>
<dbReference type="Gene3D" id="3.30.565.10">
    <property type="entry name" value="Histidine kinase-like ATPase, C-terminal domain"/>
    <property type="match status" value="1"/>
</dbReference>
<feature type="transmembrane region" description="Helical" evidence="1">
    <location>
        <begin position="21"/>
        <end position="42"/>
    </location>
</feature>
<accession>A0ABU5QQP9</accession>
<protein>
    <submittedName>
        <fullName evidence="3">Histidine kinase</fullName>
    </submittedName>
</protein>
<dbReference type="InterPro" id="IPR036890">
    <property type="entry name" value="HATPase_C_sf"/>
</dbReference>
<dbReference type="InterPro" id="IPR010559">
    <property type="entry name" value="Sig_transdc_His_kin_internal"/>
</dbReference>
<keyword evidence="4" id="KW-1185">Reference proteome</keyword>
<dbReference type="PANTHER" id="PTHR34220">
    <property type="entry name" value="SENSOR HISTIDINE KINASE YPDA"/>
    <property type="match status" value="1"/>
</dbReference>
<reference evidence="3 4" key="1">
    <citation type="submission" date="2023-12" db="EMBL/GenBank/DDBJ databases">
        <title>Novel species of the genus Arcicella isolated from rivers.</title>
        <authorList>
            <person name="Lu H."/>
        </authorList>
    </citation>
    <scope>NUCLEOTIDE SEQUENCE [LARGE SCALE GENOMIC DNA]</scope>
    <source>
        <strain evidence="3 4">LMG 21963</strain>
    </source>
</reference>
<evidence type="ECO:0000256" key="1">
    <source>
        <dbReference type="SAM" id="Phobius"/>
    </source>
</evidence>
<proteinExistence type="predicted"/>
<evidence type="ECO:0000259" key="2">
    <source>
        <dbReference type="Pfam" id="PF06580"/>
    </source>
</evidence>
<dbReference type="EMBL" id="JAYFUL010000030">
    <property type="protein sequence ID" value="MEA5259406.1"/>
    <property type="molecule type" value="Genomic_DNA"/>
</dbReference>
<evidence type="ECO:0000313" key="3">
    <source>
        <dbReference type="EMBL" id="MEA5259406.1"/>
    </source>
</evidence>
<dbReference type="InterPro" id="IPR050640">
    <property type="entry name" value="Bact_2-comp_sensor_kinase"/>
</dbReference>
<dbReference type="Proteomes" id="UP001304671">
    <property type="component" value="Unassembled WGS sequence"/>
</dbReference>
<keyword evidence="1" id="KW-0812">Transmembrane</keyword>
<keyword evidence="3" id="KW-0418">Kinase</keyword>